<dbReference type="GO" id="GO:0044218">
    <property type="term" value="C:other organism cell membrane"/>
    <property type="evidence" value="ECO:0007669"/>
    <property type="project" value="UniProtKB-KW"/>
</dbReference>
<dbReference type="InterPro" id="IPR035976">
    <property type="entry name" value="Sushi/SCR/CCP_sf"/>
</dbReference>
<sequence length="1665" mass="183428">MGEQLPRTPQQFRGSTTNVQRNKSNYEILSPNLESDGVRVCLGVFRGPSPCHSPAGPAPLRLRARCVRITIGPCFVNMATLALLSRAENILVRNVSVAARVSFSRSALSKTCGCYFSTSSHRRSKFYSSATEAVKDIPDGATILVGGFGLCGIPENLINSLLKTGVKELTAVSNNAGVDDFGLGLLLKTKQIKRMISSYVGENMEFERQYLSGELEVELTPQGTLAERIRAGGAGIPAFFTATGYGTLIQEGGAPIRYSSDGSVAIASHAREVREFRGRHFIMETAITGDYALAKAWKADRAGNVIFRKTARNFNQPMCKAARVTIVEVEEIVDVGTFTEEDIHIPSIYVHRIVKGDQYEKRIEKRTVKKTASPTEKPKPGKESDLVRERIIRRAALEFEDGMYANLGIGIPMLASNYIKPDISVHLQSENGILGLGPYPAEHEVDADLINAGKETVTVRPGAAYFSSDESFAMIRGGHINLTMLGALQVSKFGDLANWMIPGKMVKGMGGAMDLVASIGTKVVVTMEHSAKGGKHKILETCALPLTGKQCVDRIITEKAVFDVDKNKGLTLIEVWEGLTPDDIRKCTGTDFEVGLSAPTANAADLTAVAMALLDVSGTRTSTERTRSGGMASSQGKGELRYADWMASLPENLHALPLTNLAIPGSHDSFSFYIDEASPVGPEQPDTVQNFVSVFGTVAKKLMRKWLATQTMNFSSQLEAGIRFFDLRISTKPRDPDNELYFAHGLFSATVREGLEQINAFLASHAREVVFLDFNHFYGVQNLHHEKLVQMLRLVFGERLCPVVFAQEVSLKYLWEKEYQVLVFYHNPMALEVPFLWPGQMMPAPWANTTDPDKLIQFLQAAVTDRRRKGTFFVSQMVLTPKASTVMKGVASGLRETITERDPQQRHSDHSLATDEDRQTDQVYTVLRFHSPMRRSEPVDCVWVEWSSWSPCDPCSNTQAALGSVTGHTHVGCISIAVLAPRPTQRCVNVFQTQIRSMKVYSQFGGQPCSGMSLRTQACRSTQGCPLEDGCGDRFRCQSGQCISWTLVCNGDQDCEEDGSDEHHCNSEGVCDLQKPPPQIELTGLGFDAVTKRFRGTVINTKSFGGQCQKTFSGDHQDFYRLPQSVLTYTFQRETGRVSGWEKPQRMRTPPILCGFCHPLTLPGGHGGGAMGHRGGAMGVGLELQQLRRVEAQQHDTRSRCEDGEVKSKNDFTSEFYESSWHYMKKIENRETTQGTTSGHNHFTSNEDLNTMKSKQFVEISSDVEVAQFQNQPPGYLPLSEAFWKVLSSLPVVYNYAAYRTVLERFGTHYLSEGTLGGRFQALLHFSQDMESRSSKRTQHCSLFMAVGGHAAYIAKLSALDINQGAENMKDFTMWAGSVKDTPIPISQKMRPLYELVKEVPCAGLKKVWLTRALQTYLSEEDSCRCAPCYNNGLAVVRDGVCVCVCKPGTSGSACEEGAPLDEQPGVIHGGWTCWSAWSSCSAGVRNRTRSCSCPTPQHGRGCLGNAVHTTPCEEEELDYLRTMEPHCFDVGVVPSKSCRSPPPLLNGLVRDPRDVYAVGSKIEYSCIVGYQLTGDPMAECTEEETWKKHPMECKRTVCGLPHLPADVSGSPWKVSYKIGESVRLRCPTGTEMDGPEEILCNSGLSWSPEPKHTKCVAGNTLITP</sequence>
<evidence type="ECO:0000256" key="14">
    <source>
        <dbReference type="ARBA" id="ARBA00022801"/>
    </source>
</evidence>
<dbReference type="InterPro" id="IPR004165">
    <property type="entry name" value="CoA_trans_fam_I"/>
</dbReference>
<keyword evidence="23" id="KW-0472">Membrane</keyword>
<comment type="catalytic activity">
    <reaction evidence="29">
        <text>a 3-oxo acid + succinyl-CoA = a 3-oxoacyl-CoA + succinate</text>
        <dbReference type="Rhea" id="RHEA:24564"/>
        <dbReference type="ChEBI" id="CHEBI:30031"/>
        <dbReference type="ChEBI" id="CHEBI:35973"/>
        <dbReference type="ChEBI" id="CHEBI:57292"/>
        <dbReference type="ChEBI" id="CHEBI:90726"/>
        <dbReference type="EC" id="2.8.3.5"/>
    </reaction>
    <physiologicalReaction direction="left-to-right" evidence="29">
        <dbReference type="Rhea" id="RHEA:24565"/>
    </physiologicalReaction>
</comment>
<feature type="domain" description="Sushi" evidence="34">
    <location>
        <begin position="1597"/>
        <end position="1658"/>
    </location>
</feature>
<evidence type="ECO:0000256" key="15">
    <source>
        <dbReference type="ARBA" id="ARBA00022852"/>
    </source>
</evidence>
<evidence type="ECO:0000259" key="34">
    <source>
        <dbReference type="PROSITE" id="PS50923"/>
    </source>
</evidence>
<dbReference type="GO" id="GO:0007165">
    <property type="term" value="P:signal transduction"/>
    <property type="evidence" value="ECO:0007669"/>
    <property type="project" value="UniProtKB-KW"/>
</dbReference>
<gene>
    <name evidence="35" type="ORF">P4O66_017507</name>
</gene>
<keyword evidence="24 32" id="KW-1015">Disulfide bond</keyword>
<evidence type="ECO:0000256" key="24">
    <source>
        <dbReference type="ARBA" id="ARBA00023157"/>
    </source>
</evidence>
<dbReference type="PROSITE" id="PS50092">
    <property type="entry name" value="TSP1"/>
    <property type="match status" value="2"/>
</dbReference>
<keyword evidence="28" id="KW-1053">Target membrane</keyword>
<evidence type="ECO:0000256" key="29">
    <source>
        <dbReference type="ARBA" id="ARBA00051054"/>
    </source>
</evidence>
<organism evidence="35 36">
    <name type="scientific">Electrophorus voltai</name>
    <dbReference type="NCBI Taxonomy" id="2609070"/>
    <lineage>
        <taxon>Eukaryota</taxon>
        <taxon>Metazoa</taxon>
        <taxon>Chordata</taxon>
        <taxon>Craniata</taxon>
        <taxon>Vertebrata</taxon>
        <taxon>Euteleostomi</taxon>
        <taxon>Actinopterygii</taxon>
        <taxon>Neopterygii</taxon>
        <taxon>Teleostei</taxon>
        <taxon>Ostariophysi</taxon>
        <taxon>Gymnotiformes</taxon>
        <taxon>Gymnotoidei</taxon>
        <taxon>Gymnotidae</taxon>
        <taxon>Electrophorus</taxon>
    </lineage>
</organism>
<feature type="domain" description="Sushi" evidence="34">
    <location>
        <begin position="1537"/>
        <end position="1596"/>
    </location>
</feature>
<dbReference type="PROSITE" id="PS01274">
    <property type="entry name" value="COA_TRANSF_2"/>
    <property type="match status" value="1"/>
</dbReference>
<evidence type="ECO:0000256" key="23">
    <source>
        <dbReference type="ARBA" id="ARBA00023136"/>
    </source>
</evidence>
<dbReference type="PROSITE" id="PS50007">
    <property type="entry name" value="PIPLC_X_DOMAIN"/>
    <property type="match status" value="1"/>
</dbReference>
<keyword evidence="13" id="KW-0808">Transferase</keyword>
<dbReference type="GO" id="GO:0008081">
    <property type="term" value="F:phosphoric diester hydrolase activity"/>
    <property type="evidence" value="ECO:0007669"/>
    <property type="project" value="InterPro"/>
</dbReference>
<keyword evidence="26" id="KW-0325">Glycoprotein</keyword>
<dbReference type="InterPro" id="IPR000436">
    <property type="entry name" value="Sushi_SCR_CCP_dom"/>
</dbReference>
<evidence type="ECO:0000313" key="35">
    <source>
        <dbReference type="EMBL" id="KAK1787132.1"/>
    </source>
</evidence>
<dbReference type="FunFam" id="3.40.1080.10:FF:000001">
    <property type="entry name" value="Succinyl-coa:3-ketoacid-coenzyme a transferase subunit b"/>
    <property type="match status" value="1"/>
</dbReference>
<dbReference type="InterPro" id="IPR009030">
    <property type="entry name" value="Growth_fac_rcpt_cys_sf"/>
</dbReference>
<evidence type="ECO:0000256" key="3">
    <source>
        <dbReference type="ARBA" id="ARBA00004613"/>
    </source>
</evidence>
<dbReference type="NCBIfam" id="TIGR02428">
    <property type="entry name" value="pcaJ_scoB_fam"/>
    <property type="match status" value="1"/>
</dbReference>
<dbReference type="PANTHER" id="PTHR13707">
    <property type="entry name" value="KETOACID-COENZYME A TRANSFERASE"/>
    <property type="match status" value="1"/>
</dbReference>
<evidence type="ECO:0000256" key="25">
    <source>
        <dbReference type="ARBA" id="ARBA00023162"/>
    </source>
</evidence>
<dbReference type="InterPro" id="IPR001862">
    <property type="entry name" value="MAC_perforin"/>
</dbReference>
<dbReference type="CDD" id="cd00033">
    <property type="entry name" value="CCP"/>
    <property type="match status" value="1"/>
</dbReference>
<reference evidence="35" key="1">
    <citation type="submission" date="2023-03" db="EMBL/GenBank/DDBJ databases">
        <title>Electrophorus voltai genome.</title>
        <authorList>
            <person name="Bian C."/>
        </authorList>
    </citation>
    <scope>NUCLEOTIDE SEQUENCE</scope>
    <source>
        <strain evidence="35">CB-2022</strain>
        <tissue evidence="35">Muscle</tissue>
    </source>
</reference>
<accession>A0AAD8YUF6</accession>
<dbReference type="Pfam" id="PF00057">
    <property type="entry name" value="Ldl_recept_a"/>
    <property type="match status" value="1"/>
</dbReference>
<dbReference type="InterPro" id="IPR020863">
    <property type="entry name" value="MACPF_CS"/>
</dbReference>
<comment type="caution">
    <text evidence="32">Lacks conserved residue(s) required for the propagation of feature annotation.</text>
</comment>
<feature type="region of interest" description="Disordered" evidence="33">
    <location>
        <begin position="896"/>
        <end position="919"/>
    </location>
</feature>
<comment type="similarity">
    <text evidence="5">Belongs to the 3-oxoacid CoA-transferase family.</text>
</comment>
<dbReference type="GO" id="GO:0005576">
    <property type="term" value="C:extracellular region"/>
    <property type="evidence" value="ECO:0007669"/>
    <property type="project" value="UniProtKB-SubCell"/>
</dbReference>
<dbReference type="EMBL" id="JAROKS010000024">
    <property type="protein sequence ID" value="KAK1787132.1"/>
    <property type="molecule type" value="Genomic_DNA"/>
</dbReference>
<evidence type="ECO:0000256" key="26">
    <source>
        <dbReference type="ARBA" id="ARBA00023180"/>
    </source>
</evidence>
<dbReference type="Gene3D" id="3.20.20.190">
    <property type="entry name" value="Phosphatidylinositol (PI) phosphodiesterase"/>
    <property type="match status" value="1"/>
</dbReference>
<comment type="caution">
    <text evidence="35">The sequence shown here is derived from an EMBL/GenBank/DDBJ whole genome shotgun (WGS) entry which is preliminary data.</text>
</comment>
<keyword evidence="20" id="KW-0473">Membrane attack complex</keyword>
<dbReference type="NCBIfam" id="TIGR02429">
    <property type="entry name" value="pcaI_scoA_fam"/>
    <property type="match status" value="1"/>
</dbReference>
<comment type="catalytic activity">
    <reaction evidence="30">
        <text>acetoacetate + succinyl-CoA = acetoacetyl-CoA + succinate</text>
        <dbReference type="Rhea" id="RHEA:25480"/>
        <dbReference type="ChEBI" id="CHEBI:13705"/>
        <dbReference type="ChEBI" id="CHEBI:30031"/>
        <dbReference type="ChEBI" id="CHEBI:57286"/>
        <dbReference type="ChEBI" id="CHEBI:57292"/>
        <dbReference type="EC" id="2.8.3.5"/>
    </reaction>
    <physiologicalReaction direction="left-to-right" evidence="30">
        <dbReference type="Rhea" id="RHEA:25481"/>
    </physiologicalReaction>
</comment>
<dbReference type="SMART" id="SM00882">
    <property type="entry name" value="CoA_trans"/>
    <property type="match status" value="2"/>
</dbReference>
<dbReference type="CDD" id="cd00112">
    <property type="entry name" value="LDLa"/>
    <property type="match status" value="1"/>
</dbReference>
<dbReference type="InterPro" id="IPR012792">
    <property type="entry name" value="3-oxoacid_CoA-transf_A"/>
</dbReference>
<keyword evidence="9" id="KW-0964">Secreted</keyword>
<keyword evidence="22" id="KW-0496">Mitochondrion</keyword>
<feature type="region of interest" description="Disordered" evidence="33">
    <location>
        <begin position="365"/>
        <end position="385"/>
    </location>
</feature>
<evidence type="ECO:0000256" key="20">
    <source>
        <dbReference type="ARBA" id="ARBA00023058"/>
    </source>
</evidence>
<dbReference type="SMART" id="SM00148">
    <property type="entry name" value="PLCXc"/>
    <property type="match status" value="1"/>
</dbReference>
<dbReference type="Pfam" id="PF01823">
    <property type="entry name" value="MACPF"/>
    <property type="match status" value="2"/>
</dbReference>
<evidence type="ECO:0000256" key="2">
    <source>
        <dbReference type="ARBA" id="ARBA00004276"/>
    </source>
</evidence>
<feature type="compositionally biased region" description="Basic and acidic residues" evidence="33">
    <location>
        <begin position="897"/>
        <end position="919"/>
    </location>
</feature>
<comment type="similarity">
    <text evidence="6">Belongs to the complement C6/C7/C8/C9 family.</text>
</comment>
<dbReference type="InterPro" id="IPR004164">
    <property type="entry name" value="CoA_transf_AS"/>
</dbReference>
<dbReference type="PRINTS" id="PR00764">
    <property type="entry name" value="COMPLEMENTC9"/>
</dbReference>
<dbReference type="GO" id="GO:0005579">
    <property type="term" value="C:membrane attack complex"/>
    <property type="evidence" value="ECO:0007669"/>
    <property type="project" value="UniProtKB-KW"/>
</dbReference>
<dbReference type="InterPro" id="IPR036055">
    <property type="entry name" value="LDL_receptor-like_sf"/>
</dbReference>
<evidence type="ECO:0000256" key="9">
    <source>
        <dbReference type="ARBA" id="ARBA00022525"/>
    </source>
</evidence>
<evidence type="ECO:0000256" key="28">
    <source>
        <dbReference type="ARBA" id="ARBA00023298"/>
    </source>
</evidence>
<keyword evidence="36" id="KW-1185">Reference proteome</keyword>
<evidence type="ECO:0000256" key="19">
    <source>
        <dbReference type="ARBA" id="ARBA00022963"/>
    </source>
</evidence>
<dbReference type="Gene3D" id="2.20.100.10">
    <property type="entry name" value="Thrombospondin type-1 (TSP1) repeat"/>
    <property type="match status" value="1"/>
</dbReference>
<evidence type="ECO:0000256" key="33">
    <source>
        <dbReference type="SAM" id="MobiDB-lite"/>
    </source>
</evidence>
<keyword evidence="15" id="KW-0204">Cytolysis</keyword>
<feature type="disulfide bond" evidence="31">
    <location>
        <begin position="1037"/>
        <end position="1055"/>
    </location>
</feature>
<dbReference type="InterPro" id="IPR004163">
    <property type="entry name" value="CoA_transf_BS"/>
</dbReference>
<evidence type="ECO:0000256" key="30">
    <source>
        <dbReference type="ARBA" id="ARBA00051996"/>
    </source>
</evidence>
<evidence type="ECO:0000256" key="1">
    <source>
        <dbReference type="ARBA" id="ARBA00004173"/>
    </source>
</evidence>
<dbReference type="SMART" id="SM00032">
    <property type="entry name" value="CCP"/>
    <property type="match status" value="2"/>
</dbReference>
<feature type="disulfide bond" evidence="32">
    <location>
        <begin position="1567"/>
        <end position="1594"/>
    </location>
</feature>
<dbReference type="GO" id="GO:0006958">
    <property type="term" value="P:complement activation, classical pathway"/>
    <property type="evidence" value="ECO:0007669"/>
    <property type="project" value="UniProtKB-KW"/>
</dbReference>
<keyword evidence="21" id="KW-0443">Lipid metabolism</keyword>
<name>A0AAD8YUF6_9TELE</name>
<dbReference type="PROSITE" id="PS01273">
    <property type="entry name" value="COA_TRANSF_1"/>
    <property type="match status" value="1"/>
</dbReference>
<feature type="compositionally biased region" description="Basic and acidic residues" evidence="33">
    <location>
        <begin position="376"/>
        <end position="385"/>
    </location>
</feature>
<evidence type="ECO:0000256" key="22">
    <source>
        <dbReference type="ARBA" id="ARBA00023128"/>
    </source>
</evidence>
<dbReference type="GO" id="GO:0031640">
    <property type="term" value="P:killing of cells of another organism"/>
    <property type="evidence" value="ECO:0007669"/>
    <property type="project" value="UniProtKB-KW"/>
</dbReference>
<dbReference type="SUPFAM" id="SSF57535">
    <property type="entry name" value="Complement control module/SCR domain"/>
    <property type="match status" value="2"/>
</dbReference>
<dbReference type="PROSITE" id="PS50923">
    <property type="entry name" value="SUSHI"/>
    <property type="match status" value="2"/>
</dbReference>
<evidence type="ECO:0000256" key="12">
    <source>
        <dbReference type="ARBA" id="ARBA00022588"/>
    </source>
</evidence>
<dbReference type="Pfam" id="PF01144">
    <property type="entry name" value="CoA_trans"/>
    <property type="match status" value="2"/>
</dbReference>
<dbReference type="CDD" id="cd08616">
    <property type="entry name" value="PI-PLCXD1c"/>
    <property type="match status" value="1"/>
</dbReference>
<keyword evidence="8" id="KW-0812">Transmembrane</keyword>
<evidence type="ECO:0000256" key="11">
    <source>
        <dbReference type="ARBA" id="ARBA00022537"/>
    </source>
</evidence>
<evidence type="ECO:0000256" key="32">
    <source>
        <dbReference type="PROSITE-ProRule" id="PRU00302"/>
    </source>
</evidence>
<keyword evidence="16" id="KW-0391">Immunity</keyword>
<keyword evidence="17" id="KW-0180">Complement pathway</keyword>
<comment type="subcellular location">
    <subcellularLocation>
        <location evidence="1">Mitochondrion</location>
    </subcellularLocation>
    <subcellularLocation>
        <location evidence="3">Secreted</location>
    </subcellularLocation>
    <subcellularLocation>
        <location evidence="2">Target cell membrane</location>
        <topology evidence="2">Multi-pass membrane protein</topology>
    </subcellularLocation>
</comment>
<dbReference type="InterPro" id="IPR037171">
    <property type="entry name" value="NagB/RpiA_transferase-like"/>
</dbReference>
<dbReference type="GO" id="GO:0008260">
    <property type="term" value="F:succinyl-CoA:3-oxo-acid CoA-transferase activity"/>
    <property type="evidence" value="ECO:0007669"/>
    <property type="project" value="UniProtKB-EC"/>
</dbReference>
<keyword evidence="32" id="KW-0768">Sushi</keyword>
<keyword evidence="8" id="KW-1134">Transmembrane beta strand</keyword>
<keyword evidence="27" id="KW-0807">Transducer</keyword>
<dbReference type="SUPFAM" id="SSF51695">
    <property type="entry name" value="PLC-like phosphodiesterases"/>
    <property type="match status" value="1"/>
</dbReference>
<dbReference type="InterPro" id="IPR000909">
    <property type="entry name" value="PLipase_C_PInositol-sp_X_dom"/>
</dbReference>
<dbReference type="SMART" id="SM00457">
    <property type="entry name" value="MACPF"/>
    <property type="match status" value="1"/>
</dbReference>
<dbReference type="PROSITE" id="PS01209">
    <property type="entry name" value="LDLRA_1"/>
    <property type="match status" value="1"/>
</dbReference>
<dbReference type="SUPFAM" id="SSF82895">
    <property type="entry name" value="TSP-1 type 1 repeat"/>
    <property type="match status" value="1"/>
</dbReference>
<evidence type="ECO:0000256" key="4">
    <source>
        <dbReference type="ARBA" id="ARBA00004753"/>
    </source>
</evidence>
<dbReference type="GO" id="GO:0006957">
    <property type="term" value="P:complement activation, alternative pathway"/>
    <property type="evidence" value="ECO:0007669"/>
    <property type="project" value="UniProtKB-KW"/>
</dbReference>
<proteinExistence type="inferred from homology"/>
<evidence type="ECO:0000256" key="18">
    <source>
        <dbReference type="ARBA" id="ARBA00022946"/>
    </source>
</evidence>
<evidence type="ECO:0000256" key="16">
    <source>
        <dbReference type="ARBA" id="ARBA00022859"/>
    </source>
</evidence>
<dbReference type="SUPFAM" id="SSF57184">
    <property type="entry name" value="Growth factor receptor domain"/>
    <property type="match status" value="1"/>
</dbReference>
<evidence type="ECO:0000256" key="10">
    <source>
        <dbReference type="ARBA" id="ARBA00022536"/>
    </source>
</evidence>
<evidence type="ECO:0000256" key="17">
    <source>
        <dbReference type="ARBA" id="ARBA00022875"/>
    </source>
</evidence>
<evidence type="ECO:0000256" key="21">
    <source>
        <dbReference type="ARBA" id="ARBA00023098"/>
    </source>
</evidence>
<dbReference type="GO" id="GO:0005739">
    <property type="term" value="C:mitochondrion"/>
    <property type="evidence" value="ECO:0007669"/>
    <property type="project" value="UniProtKB-SubCell"/>
</dbReference>
<comment type="pathway">
    <text evidence="4">Ketone metabolism; succinyl-CoA degradation; acetoacetyl-CoA from succinyl-CoA: step 1/1.</text>
</comment>
<keyword evidence="25" id="KW-0179">Complement alternate pathway</keyword>
<dbReference type="InterPro" id="IPR000884">
    <property type="entry name" value="TSP1_rpt"/>
</dbReference>
<keyword evidence="18" id="KW-0809">Transit peptide</keyword>
<dbReference type="PROSITE" id="PS50068">
    <property type="entry name" value="LDLRA_2"/>
    <property type="match status" value="1"/>
</dbReference>
<dbReference type="Gene3D" id="4.10.400.10">
    <property type="entry name" value="Low-density Lipoprotein Receptor"/>
    <property type="match status" value="1"/>
</dbReference>
<dbReference type="Pfam" id="PF00084">
    <property type="entry name" value="Sushi"/>
    <property type="match status" value="2"/>
</dbReference>
<dbReference type="InterPro" id="IPR020864">
    <property type="entry name" value="MACPF"/>
</dbReference>
<dbReference type="InterPro" id="IPR036383">
    <property type="entry name" value="TSP1_rpt_sf"/>
</dbReference>
<dbReference type="SUPFAM" id="SSF100950">
    <property type="entry name" value="NagB/RpiA/CoA transferase-like"/>
    <property type="match status" value="2"/>
</dbReference>
<keyword evidence="12" id="KW-0399">Innate immunity</keyword>
<evidence type="ECO:0000256" key="5">
    <source>
        <dbReference type="ARBA" id="ARBA00007154"/>
    </source>
</evidence>
<evidence type="ECO:0000313" key="36">
    <source>
        <dbReference type="Proteomes" id="UP001239994"/>
    </source>
</evidence>
<evidence type="ECO:0000256" key="6">
    <source>
        <dbReference type="ARBA" id="ARBA00009214"/>
    </source>
</evidence>
<dbReference type="PROSITE" id="PS00279">
    <property type="entry name" value="MACPF_1"/>
    <property type="match status" value="1"/>
</dbReference>
<dbReference type="InterPro" id="IPR012791">
    <property type="entry name" value="3-oxoacid_CoA-transf_B"/>
</dbReference>
<evidence type="ECO:0000256" key="8">
    <source>
        <dbReference type="ARBA" id="ARBA00022452"/>
    </source>
</evidence>
<dbReference type="InterPro" id="IPR042158">
    <property type="entry name" value="PLCXD1/2/3"/>
</dbReference>
<dbReference type="SMART" id="SM00192">
    <property type="entry name" value="LDLa"/>
    <property type="match status" value="1"/>
</dbReference>
<protein>
    <recommendedName>
        <fullName evidence="7">3-oxoacid CoA-transferase</fullName>
        <ecNumber evidence="7">2.8.3.5</ecNumber>
    </recommendedName>
</protein>
<dbReference type="Proteomes" id="UP001239994">
    <property type="component" value="Unassembled WGS sequence"/>
</dbReference>
<keyword evidence="11" id="KW-1052">Target cell membrane</keyword>
<dbReference type="PANTHER" id="PTHR13707:SF23">
    <property type="entry name" value="SUCCINYL-COA:3-KETOACID-COENZYME A TRANSFERASE"/>
    <property type="match status" value="1"/>
</dbReference>
<evidence type="ECO:0000256" key="31">
    <source>
        <dbReference type="PROSITE-ProRule" id="PRU00124"/>
    </source>
</evidence>
<dbReference type="Gene3D" id="3.40.1080.10">
    <property type="entry name" value="Glutaconate Coenzyme A-transferase"/>
    <property type="match status" value="2"/>
</dbReference>
<dbReference type="InterPro" id="IPR002172">
    <property type="entry name" value="LDrepeatLR_classA_rpt"/>
</dbReference>
<dbReference type="FunFam" id="3.20.20.190:FF:000021">
    <property type="entry name" value="PI-PLC X domain-containing protein 3"/>
    <property type="match status" value="1"/>
</dbReference>
<evidence type="ECO:0000256" key="27">
    <source>
        <dbReference type="ARBA" id="ARBA00023224"/>
    </source>
</evidence>
<dbReference type="FunFam" id="3.40.1080.10:FF:000002">
    <property type="entry name" value="Succinyl-CoA:3-ketoacid-coenzyme A transferase, mitochondrial"/>
    <property type="match status" value="1"/>
</dbReference>
<dbReference type="EC" id="2.8.3.5" evidence="7"/>
<feature type="non-terminal residue" evidence="35">
    <location>
        <position position="1665"/>
    </location>
</feature>
<dbReference type="GO" id="GO:0016042">
    <property type="term" value="P:lipid catabolic process"/>
    <property type="evidence" value="ECO:0007669"/>
    <property type="project" value="UniProtKB-KW"/>
</dbReference>
<keyword evidence="19" id="KW-0442">Lipid degradation</keyword>
<dbReference type="Gene3D" id="2.10.70.10">
    <property type="entry name" value="Complement Module, domain 1"/>
    <property type="match status" value="2"/>
</dbReference>
<dbReference type="InterPro" id="IPR017946">
    <property type="entry name" value="PLC-like_Pdiesterase_TIM-brl"/>
</dbReference>
<evidence type="ECO:0000256" key="7">
    <source>
        <dbReference type="ARBA" id="ARBA00012490"/>
    </source>
</evidence>
<dbReference type="InterPro" id="IPR023415">
    <property type="entry name" value="LDLR_class-A_CS"/>
</dbReference>
<keyword evidence="10" id="KW-0245">EGF-like domain</keyword>
<keyword evidence="14" id="KW-0378">Hydrolase</keyword>
<evidence type="ECO:0000256" key="13">
    <source>
        <dbReference type="ARBA" id="ARBA00022679"/>
    </source>
</evidence>